<organism evidence="7 8">
    <name type="scientific">Rhizobium viscosum</name>
    <name type="common">Arthrobacter viscosus</name>
    <dbReference type="NCBI Taxonomy" id="1673"/>
    <lineage>
        <taxon>Bacteria</taxon>
        <taxon>Pseudomonadati</taxon>
        <taxon>Pseudomonadota</taxon>
        <taxon>Alphaproteobacteria</taxon>
        <taxon>Hyphomicrobiales</taxon>
        <taxon>Rhizobiaceae</taxon>
        <taxon>Rhizobium/Agrobacterium group</taxon>
        <taxon>Rhizobium</taxon>
    </lineage>
</organism>
<evidence type="ECO:0000256" key="6">
    <source>
        <dbReference type="SAM" id="Phobius"/>
    </source>
</evidence>
<dbReference type="RefSeq" id="WP_192733155.1">
    <property type="nucleotide sequence ID" value="NZ_BAAAVL010000008.1"/>
</dbReference>
<evidence type="ECO:0000313" key="8">
    <source>
        <dbReference type="Proteomes" id="UP000620262"/>
    </source>
</evidence>
<keyword evidence="3 6" id="KW-0812">Transmembrane</keyword>
<name>A0ABR9J2A6_RHIVS</name>
<dbReference type="EMBL" id="JADBEC010000003">
    <property type="protein sequence ID" value="MBE1509589.1"/>
    <property type="molecule type" value="Genomic_DNA"/>
</dbReference>
<keyword evidence="2" id="KW-1003">Cell membrane</keyword>
<comment type="caution">
    <text evidence="7">The sequence shown here is derived from an EMBL/GenBank/DDBJ whole genome shotgun (WGS) entry which is preliminary data.</text>
</comment>
<feature type="transmembrane region" description="Helical" evidence="6">
    <location>
        <begin position="6"/>
        <end position="27"/>
    </location>
</feature>
<dbReference type="PANTHER" id="PTHR30086">
    <property type="entry name" value="ARGININE EXPORTER PROTEIN ARGO"/>
    <property type="match status" value="1"/>
</dbReference>
<evidence type="ECO:0000256" key="2">
    <source>
        <dbReference type="ARBA" id="ARBA00022475"/>
    </source>
</evidence>
<dbReference type="Proteomes" id="UP000620262">
    <property type="component" value="Unassembled WGS sequence"/>
</dbReference>
<evidence type="ECO:0000313" key="7">
    <source>
        <dbReference type="EMBL" id="MBE1509589.1"/>
    </source>
</evidence>
<dbReference type="Pfam" id="PF01810">
    <property type="entry name" value="LysE"/>
    <property type="match status" value="1"/>
</dbReference>
<evidence type="ECO:0000256" key="3">
    <source>
        <dbReference type="ARBA" id="ARBA00022692"/>
    </source>
</evidence>
<evidence type="ECO:0000256" key="4">
    <source>
        <dbReference type="ARBA" id="ARBA00022989"/>
    </source>
</evidence>
<keyword evidence="5 6" id="KW-0472">Membrane</keyword>
<gene>
    <name evidence="7" type="ORF">H4W29_006836</name>
</gene>
<evidence type="ECO:0000256" key="1">
    <source>
        <dbReference type="ARBA" id="ARBA00004651"/>
    </source>
</evidence>
<feature type="transmembrane region" description="Helical" evidence="6">
    <location>
        <begin position="146"/>
        <end position="167"/>
    </location>
</feature>
<protein>
    <submittedName>
        <fullName evidence="7">LysE/RhtB family amino acid efflux pump</fullName>
    </submittedName>
</protein>
<reference evidence="7 8" key="1">
    <citation type="submission" date="2020-10" db="EMBL/GenBank/DDBJ databases">
        <title>Sequencing the genomes of 1000 actinobacteria strains.</title>
        <authorList>
            <person name="Klenk H.-P."/>
        </authorList>
    </citation>
    <scope>NUCLEOTIDE SEQUENCE [LARGE SCALE GENOMIC DNA]</scope>
    <source>
        <strain evidence="7 8">DSM 7307</strain>
    </source>
</reference>
<dbReference type="InterPro" id="IPR001123">
    <property type="entry name" value="LeuE-type"/>
</dbReference>
<feature type="transmembrane region" description="Helical" evidence="6">
    <location>
        <begin position="111"/>
        <end position="134"/>
    </location>
</feature>
<feature type="transmembrane region" description="Helical" evidence="6">
    <location>
        <begin position="69"/>
        <end position="90"/>
    </location>
</feature>
<evidence type="ECO:0000256" key="5">
    <source>
        <dbReference type="ARBA" id="ARBA00023136"/>
    </source>
</evidence>
<sequence>MLFLFLKGALLGVIITAPLGPIGTLCINRSLEKGFWYGFSGGLGTALGDATYALVAVAGIAVFSETMSMATIPLALGGGLMLLWLGWRGLKNKGKIKAAKIKAADFLHTTISTFLLTISNPATILSFGALFAGLGLTEETRRFSSAMIVSGVFMGSLLWWFCLSGAVSLARDRLSTDFTAKVGRATSYMLIAFGAVALGSVAYSIV</sequence>
<keyword evidence="8" id="KW-1185">Reference proteome</keyword>
<comment type="subcellular location">
    <subcellularLocation>
        <location evidence="1">Cell membrane</location>
        <topology evidence="1">Multi-pass membrane protein</topology>
    </subcellularLocation>
</comment>
<accession>A0ABR9J2A6</accession>
<feature type="transmembrane region" description="Helical" evidence="6">
    <location>
        <begin position="34"/>
        <end position="63"/>
    </location>
</feature>
<proteinExistence type="predicted"/>
<dbReference type="PANTHER" id="PTHR30086:SF20">
    <property type="entry name" value="ARGININE EXPORTER PROTEIN ARGO-RELATED"/>
    <property type="match status" value="1"/>
</dbReference>
<keyword evidence="4 6" id="KW-1133">Transmembrane helix</keyword>
<feature type="transmembrane region" description="Helical" evidence="6">
    <location>
        <begin position="188"/>
        <end position="205"/>
    </location>
</feature>